<evidence type="ECO:0000313" key="3">
    <source>
        <dbReference type="Proteomes" id="UP001595665"/>
    </source>
</evidence>
<feature type="region of interest" description="Disordered" evidence="1">
    <location>
        <begin position="44"/>
        <end position="87"/>
    </location>
</feature>
<name>A0ABV7PFW6_9BURK</name>
<dbReference type="RefSeq" id="WP_312553827.1">
    <property type="nucleotide sequence ID" value="NZ_JBHRVV010000001.1"/>
</dbReference>
<dbReference type="Proteomes" id="UP001595665">
    <property type="component" value="Unassembled WGS sequence"/>
</dbReference>
<reference evidence="3" key="1">
    <citation type="journal article" date="2019" name="Int. J. Syst. Evol. Microbiol.">
        <title>The Global Catalogue of Microorganisms (GCM) 10K type strain sequencing project: providing services to taxonomists for standard genome sequencing and annotation.</title>
        <authorList>
            <consortium name="The Broad Institute Genomics Platform"/>
            <consortium name="The Broad Institute Genome Sequencing Center for Infectious Disease"/>
            <person name="Wu L."/>
            <person name="Ma J."/>
        </authorList>
    </citation>
    <scope>NUCLEOTIDE SEQUENCE [LARGE SCALE GENOMIC DNA]</scope>
    <source>
        <strain evidence="3">CCM 7480</strain>
    </source>
</reference>
<gene>
    <name evidence="2" type="ORF">ACFOPH_07340</name>
</gene>
<dbReference type="PROSITE" id="PS51257">
    <property type="entry name" value="PROKAR_LIPOPROTEIN"/>
    <property type="match status" value="1"/>
</dbReference>
<evidence type="ECO:0008006" key="4">
    <source>
        <dbReference type="Google" id="ProtNLM"/>
    </source>
</evidence>
<organism evidence="2 3">
    <name type="scientific">Massilia haematophila</name>
    <dbReference type="NCBI Taxonomy" id="457923"/>
    <lineage>
        <taxon>Bacteria</taxon>
        <taxon>Pseudomonadati</taxon>
        <taxon>Pseudomonadota</taxon>
        <taxon>Betaproteobacteria</taxon>
        <taxon>Burkholderiales</taxon>
        <taxon>Oxalobacteraceae</taxon>
        <taxon>Telluria group</taxon>
        <taxon>Massilia</taxon>
    </lineage>
</organism>
<proteinExistence type="predicted"/>
<comment type="caution">
    <text evidence="2">The sequence shown here is derived from an EMBL/GenBank/DDBJ whole genome shotgun (WGS) entry which is preliminary data.</text>
</comment>
<protein>
    <recommendedName>
        <fullName evidence="4">Lipoprotein</fullName>
    </recommendedName>
</protein>
<feature type="compositionally biased region" description="Low complexity" evidence="1">
    <location>
        <begin position="48"/>
        <end position="57"/>
    </location>
</feature>
<evidence type="ECO:0000256" key="1">
    <source>
        <dbReference type="SAM" id="MobiDB-lite"/>
    </source>
</evidence>
<keyword evidence="3" id="KW-1185">Reference proteome</keyword>
<dbReference type="EMBL" id="JBHRVV010000001">
    <property type="protein sequence ID" value="MFC3458063.1"/>
    <property type="molecule type" value="Genomic_DNA"/>
</dbReference>
<accession>A0ABV7PFW6</accession>
<evidence type="ECO:0000313" key="2">
    <source>
        <dbReference type="EMBL" id="MFC3458063.1"/>
    </source>
</evidence>
<sequence length="226" mass="24688">MMNRFAIGLLVGPLLAGCAPDSTLSETKVKLAEANQKIAALEKELAEAKSSAPSAKATPELPKESAPASPPPVEDETSKTGPQWDYDVNEDLMSGSKRYTASLKSANTVSFGFPYGGEQHGTLTLRTVQGKGKDVLFYIQRGQILCPSYQGCNVLVRFDDEKPMRFAANGPADHSSELIFLENYSKFITKLKKAKRVRLSVDIYQNGAPAFEFDVSGFDPDKYQPK</sequence>